<feature type="transmembrane region" description="Helical" evidence="9">
    <location>
        <begin position="501"/>
        <end position="519"/>
    </location>
</feature>
<organism evidence="11 12">
    <name type="scientific">Aureococcus anophagefferens</name>
    <name type="common">Harmful bloom alga</name>
    <dbReference type="NCBI Taxonomy" id="44056"/>
    <lineage>
        <taxon>Eukaryota</taxon>
        <taxon>Sar</taxon>
        <taxon>Stramenopiles</taxon>
        <taxon>Ochrophyta</taxon>
        <taxon>Pelagophyceae</taxon>
        <taxon>Pelagomonadales</taxon>
        <taxon>Pelagomonadaceae</taxon>
        <taxon>Aureococcus</taxon>
    </lineage>
</organism>
<dbReference type="Proteomes" id="UP001363151">
    <property type="component" value="Unassembled WGS sequence"/>
</dbReference>
<dbReference type="EMBL" id="JBBJCI010000078">
    <property type="protein sequence ID" value="KAK7249494.1"/>
    <property type="molecule type" value="Genomic_DNA"/>
</dbReference>
<reference evidence="11 12" key="1">
    <citation type="submission" date="2024-03" db="EMBL/GenBank/DDBJ databases">
        <title>Aureococcus anophagefferens CCMP1851 and Kratosvirus quantuckense: Draft genome of a second virus-susceptible host strain in the model system.</title>
        <authorList>
            <person name="Chase E."/>
            <person name="Truchon A.R."/>
            <person name="Schepens W."/>
            <person name="Wilhelm S.W."/>
        </authorList>
    </citation>
    <scope>NUCLEOTIDE SEQUENCE [LARGE SCALE GENOMIC DNA]</scope>
    <source>
        <strain evidence="11 12">CCMP1851</strain>
    </source>
</reference>
<gene>
    <name evidence="11" type="ORF">SO694_00049268</name>
</gene>
<dbReference type="PANTHER" id="PTHR31503">
    <property type="entry name" value="VACUOLAR CALCIUM ION TRANSPORTER"/>
    <property type="match status" value="1"/>
</dbReference>
<feature type="region of interest" description="Disordered" evidence="8">
    <location>
        <begin position="346"/>
        <end position="379"/>
    </location>
</feature>
<evidence type="ECO:0000256" key="9">
    <source>
        <dbReference type="SAM" id="Phobius"/>
    </source>
</evidence>
<dbReference type="InterPro" id="IPR002048">
    <property type="entry name" value="EF_hand_dom"/>
</dbReference>
<name>A0ABR1G948_AURAN</name>
<dbReference type="InterPro" id="IPR011992">
    <property type="entry name" value="EF-hand-dom_pair"/>
</dbReference>
<dbReference type="PROSITE" id="PS00018">
    <property type="entry name" value="EF_HAND_1"/>
    <property type="match status" value="2"/>
</dbReference>
<dbReference type="Pfam" id="PF01699">
    <property type="entry name" value="Na_Ca_ex"/>
    <property type="match status" value="1"/>
</dbReference>
<evidence type="ECO:0000259" key="10">
    <source>
        <dbReference type="PROSITE" id="PS50222"/>
    </source>
</evidence>
<feature type="domain" description="EF-hand" evidence="10">
    <location>
        <begin position="304"/>
        <end position="339"/>
    </location>
</feature>
<dbReference type="CDD" id="cd00051">
    <property type="entry name" value="EFh"/>
    <property type="match status" value="1"/>
</dbReference>
<feature type="transmembrane region" description="Helical" evidence="9">
    <location>
        <begin position="531"/>
        <end position="552"/>
    </location>
</feature>
<evidence type="ECO:0000256" key="1">
    <source>
        <dbReference type="ARBA" id="ARBA00004127"/>
    </source>
</evidence>
<dbReference type="Pfam" id="PF13499">
    <property type="entry name" value="EF-hand_7"/>
    <property type="match status" value="1"/>
</dbReference>
<feature type="transmembrane region" description="Helical" evidence="9">
    <location>
        <begin position="435"/>
        <end position="453"/>
    </location>
</feature>
<keyword evidence="7 9" id="KW-0472">Membrane</keyword>
<comment type="caution">
    <text evidence="11">The sequence shown here is derived from an EMBL/GenBank/DDBJ whole genome shotgun (WGS) entry which is preliminary data.</text>
</comment>
<feature type="transmembrane region" description="Helical" evidence="9">
    <location>
        <begin position="45"/>
        <end position="69"/>
    </location>
</feature>
<keyword evidence="6" id="KW-0406">Ion transport</keyword>
<accession>A0ABR1G948</accession>
<feature type="compositionally biased region" description="Acidic residues" evidence="8">
    <location>
        <begin position="368"/>
        <end position="379"/>
    </location>
</feature>
<evidence type="ECO:0000256" key="4">
    <source>
        <dbReference type="ARBA" id="ARBA00022837"/>
    </source>
</evidence>
<keyword evidence="2" id="KW-0813">Transport</keyword>
<keyword evidence="4" id="KW-0106">Calcium</keyword>
<feature type="transmembrane region" description="Helical" evidence="9">
    <location>
        <begin position="183"/>
        <end position="201"/>
    </location>
</feature>
<feature type="transmembrane region" description="Helical" evidence="9">
    <location>
        <begin position="81"/>
        <end position="104"/>
    </location>
</feature>
<protein>
    <submittedName>
        <fullName evidence="11">Calcium:sodium antiporter</fullName>
    </submittedName>
</protein>
<dbReference type="InterPro" id="IPR004713">
    <property type="entry name" value="CaH_exchang"/>
</dbReference>
<dbReference type="InterPro" id="IPR004837">
    <property type="entry name" value="NaCa_Exmemb"/>
</dbReference>
<evidence type="ECO:0000313" key="12">
    <source>
        <dbReference type="Proteomes" id="UP001363151"/>
    </source>
</evidence>
<dbReference type="SMART" id="SM00054">
    <property type="entry name" value="EFh"/>
    <property type="match status" value="2"/>
</dbReference>
<evidence type="ECO:0000256" key="2">
    <source>
        <dbReference type="ARBA" id="ARBA00022448"/>
    </source>
</evidence>
<evidence type="ECO:0000313" key="11">
    <source>
        <dbReference type="EMBL" id="KAK7249494.1"/>
    </source>
</evidence>
<evidence type="ECO:0000256" key="6">
    <source>
        <dbReference type="ARBA" id="ARBA00023065"/>
    </source>
</evidence>
<keyword evidence="3 9" id="KW-0812">Transmembrane</keyword>
<evidence type="ECO:0000256" key="8">
    <source>
        <dbReference type="SAM" id="MobiDB-lite"/>
    </source>
</evidence>
<evidence type="ECO:0000256" key="5">
    <source>
        <dbReference type="ARBA" id="ARBA00022989"/>
    </source>
</evidence>
<dbReference type="PANTHER" id="PTHR31503:SF36">
    <property type="entry name" value="SODIUM_CALCIUM EXCHANGER MEMBRANE REGION DOMAIN-CONTAINING PROTEIN"/>
    <property type="match status" value="1"/>
</dbReference>
<dbReference type="SUPFAM" id="SSF47473">
    <property type="entry name" value="EF-hand"/>
    <property type="match status" value="1"/>
</dbReference>
<evidence type="ECO:0000256" key="7">
    <source>
        <dbReference type="ARBA" id="ARBA00023136"/>
    </source>
</evidence>
<evidence type="ECO:0000256" key="3">
    <source>
        <dbReference type="ARBA" id="ARBA00022692"/>
    </source>
</evidence>
<dbReference type="InterPro" id="IPR018247">
    <property type="entry name" value="EF_Hand_1_Ca_BS"/>
</dbReference>
<keyword evidence="5 9" id="KW-1133">Transmembrane helix</keyword>
<dbReference type="Gene3D" id="1.10.238.10">
    <property type="entry name" value="EF-hand"/>
    <property type="match status" value="1"/>
</dbReference>
<feature type="transmembrane region" description="Helical" evidence="9">
    <location>
        <begin position="473"/>
        <end position="495"/>
    </location>
</feature>
<sequence length="553" mass="58692">MGFFIDPEECSSIQILQLFAAYAYLMYIGCSMISDGAELLMLTPYSKLVGSCILPVLGAVPDGALVLFSGLGPDAQENLDVGVGALAGSTVMLITIPWALAIWGGRVDADDRGRPRYGPAPRLSEGNVWNSAVSVGAAGAPAVRTMARWMALTALPYVIIEVGALLAAARLGDDVAALSLAESGWALTALVCALLGFLAYLRTQYRAAFAGHPVLESRTSAAAVRSVRGRGLGIIAALEPHLAAEKHDARSPLVDAEAPSSGAPVSSLVKSVLLPFYARYDADGSGVLSLKELSKVFEDMNEPKDAKSLEATFAHFDCNRDGVVDFPEFCRGMVLYAAAKKRDEAAGGSSLQRQTSAARRAPSPAPVADDDDDEDEEVPDEFVADKYKSIEDQQAAIRRAAMKLCGLGTALVLTFSDPVVDVLNEAGARSGVNAFYVSFVVAPIITNGSEVLASYTFALKKTQKSMVVAYEQLLGAAVMNNTYCLLVFLAIIYFQKLYWKYTAETLAILAAEACVFAVATRPVHTPQTALAVLSLFPATIALVYVLETYVGLA</sequence>
<dbReference type="PROSITE" id="PS50222">
    <property type="entry name" value="EF_HAND_2"/>
    <property type="match status" value="2"/>
</dbReference>
<feature type="transmembrane region" description="Helical" evidence="9">
    <location>
        <begin position="12"/>
        <end position="33"/>
    </location>
</feature>
<feature type="domain" description="EF-hand" evidence="10">
    <location>
        <begin position="276"/>
        <end position="303"/>
    </location>
</feature>
<feature type="transmembrane region" description="Helical" evidence="9">
    <location>
        <begin position="149"/>
        <end position="171"/>
    </location>
</feature>
<proteinExistence type="predicted"/>
<comment type="subcellular location">
    <subcellularLocation>
        <location evidence="1">Endomembrane system</location>
        <topology evidence="1">Multi-pass membrane protein</topology>
    </subcellularLocation>
</comment>
<keyword evidence="12" id="KW-1185">Reference proteome</keyword>